<evidence type="ECO:0000256" key="1">
    <source>
        <dbReference type="ARBA" id="ARBA00004370"/>
    </source>
</evidence>
<dbReference type="AlphaFoldDB" id="A0A1E3QCW9"/>
<evidence type="ECO:0000313" key="7">
    <source>
        <dbReference type="EMBL" id="ODQ75549.1"/>
    </source>
</evidence>
<evidence type="ECO:0000313" key="8">
    <source>
        <dbReference type="Proteomes" id="UP000094385"/>
    </source>
</evidence>
<sequence length="98" mass="10784">MSLLADVLLMFITIVFPPFGVFIISGCSVDLLINIALTSLGYFPGVIHAFYLEYVYMQRRDYGIIEPFEPAPGVYSDVINTGGRQAYGAIVVEETIVA</sequence>
<evidence type="ECO:0000256" key="2">
    <source>
        <dbReference type="ARBA" id="ARBA00009530"/>
    </source>
</evidence>
<dbReference type="InterPro" id="IPR000612">
    <property type="entry name" value="PMP3"/>
</dbReference>
<dbReference type="EMBL" id="KV454290">
    <property type="protein sequence ID" value="ODQ75549.1"/>
    <property type="molecule type" value="Genomic_DNA"/>
</dbReference>
<gene>
    <name evidence="7" type="ORF">LIPSTDRAFT_995</name>
</gene>
<dbReference type="Proteomes" id="UP000094385">
    <property type="component" value="Unassembled WGS sequence"/>
</dbReference>
<dbReference type="GO" id="GO:0016020">
    <property type="term" value="C:membrane"/>
    <property type="evidence" value="ECO:0007669"/>
    <property type="project" value="UniProtKB-SubCell"/>
</dbReference>
<keyword evidence="5 6" id="KW-0472">Membrane</keyword>
<evidence type="ECO:0000256" key="5">
    <source>
        <dbReference type="ARBA" id="ARBA00023136"/>
    </source>
</evidence>
<dbReference type="OrthoDB" id="2802411at2759"/>
<dbReference type="PANTHER" id="PTHR21659:SF42">
    <property type="entry name" value="UPF0057 MEMBRANE PROTEIN ZK632.10-RELATED"/>
    <property type="match status" value="1"/>
</dbReference>
<protein>
    <recommendedName>
        <fullName evidence="9">Stress response RCI peptide</fullName>
    </recommendedName>
</protein>
<keyword evidence="8" id="KW-1185">Reference proteome</keyword>
<feature type="transmembrane region" description="Helical" evidence="6">
    <location>
        <begin position="31"/>
        <end position="52"/>
    </location>
</feature>
<proteinExistence type="inferred from homology"/>
<evidence type="ECO:0000256" key="4">
    <source>
        <dbReference type="ARBA" id="ARBA00022989"/>
    </source>
</evidence>
<evidence type="ECO:0000256" key="6">
    <source>
        <dbReference type="SAM" id="Phobius"/>
    </source>
</evidence>
<keyword evidence="4 6" id="KW-1133">Transmembrane helix</keyword>
<dbReference type="Pfam" id="PF01679">
    <property type="entry name" value="Pmp3"/>
    <property type="match status" value="1"/>
</dbReference>
<dbReference type="PANTHER" id="PTHR21659">
    <property type="entry name" value="HYDROPHOBIC PROTEIN RCI2 LOW TEMPERATURE AND SALT RESPONSIVE PROTEIN LTI6 -RELATED"/>
    <property type="match status" value="1"/>
</dbReference>
<evidence type="ECO:0000256" key="3">
    <source>
        <dbReference type="ARBA" id="ARBA00022692"/>
    </source>
</evidence>
<evidence type="ECO:0008006" key="9">
    <source>
        <dbReference type="Google" id="ProtNLM"/>
    </source>
</evidence>
<accession>A0A1E3QCW9</accession>
<comment type="similarity">
    <text evidence="2">Belongs to the UPF0057 (PMP3) family.</text>
</comment>
<keyword evidence="3 6" id="KW-0812">Transmembrane</keyword>
<feature type="transmembrane region" description="Helical" evidence="6">
    <location>
        <begin position="7"/>
        <end position="25"/>
    </location>
</feature>
<reference evidence="7 8" key="1">
    <citation type="journal article" date="2016" name="Proc. Natl. Acad. Sci. U.S.A.">
        <title>Comparative genomics of biotechnologically important yeasts.</title>
        <authorList>
            <person name="Riley R."/>
            <person name="Haridas S."/>
            <person name="Wolfe K.H."/>
            <person name="Lopes M.R."/>
            <person name="Hittinger C.T."/>
            <person name="Goeker M."/>
            <person name="Salamov A.A."/>
            <person name="Wisecaver J.H."/>
            <person name="Long T.M."/>
            <person name="Calvey C.H."/>
            <person name="Aerts A.L."/>
            <person name="Barry K.W."/>
            <person name="Choi C."/>
            <person name="Clum A."/>
            <person name="Coughlan A.Y."/>
            <person name="Deshpande S."/>
            <person name="Douglass A.P."/>
            <person name="Hanson S.J."/>
            <person name="Klenk H.-P."/>
            <person name="LaButti K.M."/>
            <person name="Lapidus A."/>
            <person name="Lindquist E.A."/>
            <person name="Lipzen A.M."/>
            <person name="Meier-Kolthoff J.P."/>
            <person name="Ohm R.A."/>
            <person name="Otillar R.P."/>
            <person name="Pangilinan J.L."/>
            <person name="Peng Y."/>
            <person name="Rokas A."/>
            <person name="Rosa C.A."/>
            <person name="Scheuner C."/>
            <person name="Sibirny A.A."/>
            <person name="Slot J.C."/>
            <person name="Stielow J.B."/>
            <person name="Sun H."/>
            <person name="Kurtzman C.P."/>
            <person name="Blackwell M."/>
            <person name="Grigoriev I.V."/>
            <person name="Jeffries T.W."/>
        </authorList>
    </citation>
    <scope>NUCLEOTIDE SEQUENCE [LARGE SCALE GENOMIC DNA]</scope>
    <source>
        <strain evidence="7 8">NRRL Y-11557</strain>
    </source>
</reference>
<organism evidence="7 8">
    <name type="scientific">Lipomyces starkeyi NRRL Y-11557</name>
    <dbReference type="NCBI Taxonomy" id="675824"/>
    <lineage>
        <taxon>Eukaryota</taxon>
        <taxon>Fungi</taxon>
        <taxon>Dikarya</taxon>
        <taxon>Ascomycota</taxon>
        <taxon>Saccharomycotina</taxon>
        <taxon>Lipomycetes</taxon>
        <taxon>Lipomycetales</taxon>
        <taxon>Lipomycetaceae</taxon>
        <taxon>Lipomyces</taxon>
    </lineage>
</organism>
<name>A0A1E3QCW9_LIPST</name>
<comment type="subcellular location">
    <subcellularLocation>
        <location evidence="1">Membrane</location>
    </subcellularLocation>
</comment>